<evidence type="ECO:0000256" key="3">
    <source>
        <dbReference type="ARBA" id="ARBA00022692"/>
    </source>
</evidence>
<dbReference type="RefSeq" id="WP_182633149.1">
    <property type="nucleotide sequence ID" value="NZ_JAALDM010000233.1"/>
</dbReference>
<protein>
    <submittedName>
        <fullName evidence="8">PspC domain-containing protein</fullName>
    </submittedName>
</protein>
<dbReference type="EMBL" id="JBHMDY010000008">
    <property type="protein sequence ID" value="MFB9260875.1"/>
    <property type="molecule type" value="Genomic_DNA"/>
</dbReference>
<dbReference type="PANTHER" id="PTHR33885:SF3">
    <property type="entry name" value="PHAGE SHOCK PROTEIN C"/>
    <property type="match status" value="1"/>
</dbReference>
<evidence type="ECO:0000256" key="5">
    <source>
        <dbReference type="ARBA" id="ARBA00023136"/>
    </source>
</evidence>
<dbReference type="InterPro" id="IPR007168">
    <property type="entry name" value="Phageshock_PspC_N"/>
</dbReference>
<sequence>MTSIPSSQPKRLVRSQDRWIGGVAGGVADYVGIDPMVVRALFVASLLLPGPQVLIYLILWLVMPNSGA</sequence>
<feature type="domain" description="Phage shock protein PspC N-terminal" evidence="7">
    <location>
        <begin position="10"/>
        <end position="65"/>
    </location>
</feature>
<evidence type="ECO:0000256" key="6">
    <source>
        <dbReference type="SAM" id="Phobius"/>
    </source>
</evidence>
<evidence type="ECO:0000256" key="1">
    <source>
        <dbReference type="ARBA" id="ARBA00004162"/>
    </source>
</evidence>
<evidence type="ECO:0000256" key="2">
    <source>
        <dbReference type="ARBA" id="ARBA00022475"/>
    </source>
</evidence>
<gene>
    <name evidence="8" type="ORF">ACFFVD_13800</name>
</gene>
<keyword evidence="5 6" id="KW-0472">Membrane</keyword>
<proteinExistence type="predicted"/>
<name>A0ABV5JVG1_9ACTN</name>
<keyword evidence="9" id="KW-1185">Reference proteome</keyword>
<organism evidence="8 9">
    <name type="scientific">Dietzia aerolata</name>
    <dbReference type="NCBI Taxonomy" id="595984"/>
    <lineage>
        <taxon>Bacteria</taxon>
        <taxon>Bacillati</taxon>
        <taxon>Actinomycetota</taxon>
        <taxon>Actinomycetes</taxon>
        <taxon>Mycobacteriales</taxon>
        <taxon>Dietziaceae</taxon>
        <taxon>Dietzia</taxon>
    </lineage>
</organism>
<accession>A0ABV5JVG1</accession>
<dbReference type="Proteomes" id="UP001589700">
    <property type="component" value="Unassembled WGS sequence"/>
</dbReference>
<keyword evidence="2" id="KW-1003">Cell membrane</keyword>
<dbReference type="InterPro" id="IPR052027">
    <property type="entry name" value="PspC"/>
</dbReference>
<evidence type="ECO:0000313" key="9">
    <source>
        <dbReference type="Proteomes" id="UP001589700"/>
    </source>
</evidence>
<feature type="transmembrane region" description="Helical" evidence="6">
    <location>
        <begin position="40"/>
        <end position="62"/>
    </location>
</feature>
<evidence type="ECO:0000313" key="8">
    <source>
        <dbReference type="EMBL" id="MFB9260875.1"/>
    </source>
</evidence>
<keyword evidence="3 6" id="KW-0812">Transmembrane</keyword>
<evidence type="ECO:0000259" key="7">
    <source>
        <dbReference type="Pfam" id="PF04024"/>
    </source>
</evidence>
<reference evidence="8 9" key="1">
    <citation type="submission" date="2024-09" db="EMBL/GenBank/DDBJ databases">
        <authorList>
            <person name="Sun Q."/>
            <person name="Mori K."/>
        </authorList>
    </citation>
    <scope>NUCLEOTIDE SEQUENCE [LARGE SCALE GENOMIC DNA]</scope>
    <source>
        <strain evidence="8 9">CCM 7659</strain>
    </source>
</reference>
<keyword evidence="4 6" id="KW-1133">Transmembrane helix</keyword>
<dbReference type="PANTHER" id="PTHR33885">
    <property type="entry name" value="PHAGE SHOCK PROTEIN C"/>
    <property type="match status" value="1"/>
</dbReference>
<evidence type="ECO:0000256" key="4">
    <source>
        <dbReference type="ARBA" id="ARBA00022989"/>
    </source>
</evidence>
<comment type="subcellular location">
    <subcellularLocation>
        <location evidence="1">Cell membrane</location>
        <topology evidence="1">Single-pass membrane protein</topology>
    </subcellularLocation>
</comment>
<dbReference type="Pfam" id="PF04024">
    <property type="entry name" value="PspC"/>
    <property type="match status" value="1"/>
</dbReference>
<comment type="caution">
    <text evidence="8">The sequence shown here is derived from an EMBL/GenBank/DDBJ whole genome shotgun (WGS) entry which is preliminary data.</text>
</comment>